<name>A0A1Y6MCH1_9GAMM</name>
<organism evidence="1 2">
    <name type="scientific">Photobacterium andalusiense</name>
    <dbReference type="NCBI Taxonomy" id="2204296"/>
    <lineage>
        <taxon>Bacteria</taxon>
        <taxon>Pseudomonadati</taxon>
        <taxon>Pseudomonadota</taxon>
        <taxon>Gammaproteobacteria</taxon>
        <taxon>Vibrionales</taxon>
        <taxon>Vibrionaceae</taxon>
        <taxon>Photobacterium</taxon>
    </lineage>
</organism>
<protein>
    <submittedName>
        <fullName evidence="1">Uncharacterized protein</fullName>
    </submittedName>
</protein>
<accession>A0A1Y6MCH1</accession>
<evidence type="ECO:0000313" key="2">
    <source>
        <dbReference type="Proteomes" id="UP000195719"/>
    </source>
</evidence>
<evidence type="ECO:0000313" key="1">
    <source>
        <dbReference type="EMBL" id="SMY34287.1"/>
    </source>
</evidence>
<keyword evidence="2" id="KW-1185">Reference proteome</keyword>
<gene>
    <name evidence="1" type="ORF">PAND9192_01254</name>
</gene>
<dbReference type="EMBL" id="FYAJ01000002">
    <property type="protein sequence ID" value="SMY34287.1"/>
    <property type="molecule type" value="Genomic_DNA"/>
</dbReference>
<proteinExistence type="predicted"/>
<reference evidence="2" key="1">
    <citation type="submission" date="2017-06" db="EMBL/GenBank/DDBJ databases">
        <authorList>
            <person name="Rodrigo-Torres L."/>
            <person name="Arahal R.D."/>
            <person name="Lucena T."/>
        </authorList>
    </citation>
    <scope>NUCLEOTIDE SEQUENCE [LARGE SCALE GENOMIC DNA]</scope>
    <source>
        <strain evidence="2">CECT 9192</strain>
    </source>
</reference>
<dbReference type="Proteomes" id="UP000195719">
    <property type="component" value="Unassembled WGS sequence"/>
</dbReference>
<dbReference type="AlphaFoldDB" id="A0A1Y6MCH1"/>
<sequence length="150" mass="16802">MGAFFMGITMSKISIAYIGDKPFKKDTITGSLLIFPQNKPVEVEADIAYMLLQYPKVWVREEQVELIQTELKIEADDKAQQEREHQAQLAAEAYANSMVVELAGQSIDLSKMTSVKLATLIEAHDLAVDAKDAQESVDDFRLRVRNAIRG</sequence>